<dbReference type="GO" id="GO:0005829">
    <property type="term" value="C:cytosol"/>
    <property type="evidence" value="ECO:0007669"/>
    <property type="project" value="TreeGrafter"/>
</dbReference>
<dbReference type="GO" id="GO:1900271">
    <property type="term" value="P:regulation of long-term synaptic potentiation"/>
    <property type="evidence" value="ECO:0007669"/>
    <property type="project" value="TreeGrafter"/>
</dbReference>
<dbReference type="PROSITE" id="PS50222">
    <property type="entry name" value="EF_HAND_2"/>
    <property type="match status" value="4"/>
</dbReference>
<evidence type="ECO:0000313" key="3">
    <source>
        <dbReference type="EnsemblMetazoa" id="XP_038068620.1"/>
    </source>
</evidence>
<dbReference type="Pfam" id="PF13499">
    <property type="entry name" value="EF-hand_7"/>
    <property type="match status" value="2"/>
</dbReference>
<keyword evidence="1" id="KW-0106">Calcium</keyword>
<dbReference type="GO" id="GO:0043195">
    <property type="term" value="C:terminal bouton"/>
    <property type="evidence" value="ECO:0007669"/>
    <property type="project" value="TreeGrafter"/>
</dbReference>
<dbReference type="AlphaFoldDB" id="A0A914AWX3"/>
<feature type="domain" description="EF-hand" evidence="2">
    <location>
        <begin position="58"/>
        <end position="93"/>
    </location>
</feature>
<evidence type="ECO:0000259" key="2">
    <source>
        <dbReference type="PROSITE" id="PS50222"/>
    </source>
</evidence>
<dbReference type="GO" id="GO:0005634">
    <property type="term" value="C:nucleus"/>
    <property type="evidence" value="ECO:0007669"/>
    <property type="project" value="TreeGrafter"/>
</dbReference>
<keyword evidence="4" id="KW-1185">Reference proteome</keyword>
<dbReference type="InterPro" id="IPR051001">
    <property type="entry name" value="Calbindin_Ca-bind"/>
</dbReference>
<dbReference type="Gene3D" id="1.10.238.10">
    <property type="entry name" value="EF-hand"/>
    <property type="match status" value="2"/>
</dbReference>
<feature type="domain" description="EF-hand" evidence="2">
    <location>
        <begin position="10"/>
        <end position="45"/>
    </location>
</feature>
<organism evidence="3 4">
    <name type="scientific">Patiria miniata</name>
    <name type="common">Bat star</name>
    <name type="synonym">Asterina miniata</name>
    <dbReference type="NCBI Taxonomy" id="46514"/>
    <lineage>
        <taxon>Eukaryota</taxon>
        <taxon>Metazoa</taxon>
        <taxon>Echinodermata</taxon>
        <taxon>Eleutherozoa</taxon>
        <taxon>Asterozoa</taxon>
        <taxon>Asteroidea</taxon>
        <taxon>Valvatacea</taxon>
        <taxon>Valvatida</taxon>
        <taxon>Asterinidae</taxon>
        <taxon>Patiria</taxon>
    </lineage>
</organism>
<accession>A0A914AWX3</accession>
<dbReference type="Proteomes" id="UP000887568">
    <property type="component" value="Unplaced"/>
</dbReference>
<dbReference type="GO" id="GO:0005509">
    <property type="term" value="F:calcium ion binding"/>
    <property type="evidence" value="ECO:0007669"/>
    <property type="project" value="InterPro"/>
</dbReference>
<feature type="domain" description="EF-hand" evidence="2">
    <location>
        <begin position="146"/>
        <end position="179"/>
    </location>
</feature>
<dbReference type="InterPro" id="IPR018247">
    <property type="entry name" value="EF_Hand_1_Ca_BS"/>
</dbReference>
<dbReference type="RefSeq" id="XP_038068620.1">
    <property type="nucleotide sequence ID" value="XM_038212692.1"/>
</dbReference>
<evidence type="ECO:0000256" key="1">
    <source>
        <dbReference type="ARBA" id="ARBA00022837"/>
    </source>
</evidence>
<protein>
    <recommendedName>
        <fullName evidence="2">EF-hand domain-containing protein</fullName>
    </recommendedName>
</protein>
<dbReference type="InterPro" id="IPR011992">
    <property type="entry name" value="EF-hand-dom_pair"/>
</dbReference>
<dbReference type="PROSITE" id="PS00018">
    <property type="entry name" value="EF_HAND_1"/>
    <property type="match status" value="4"/>
</dbReference>
<proteinExistence type="predicted"/>
<dbReference type="OrthoDB" id="428774at2759"/>
<dbReference type="OMA" id="CAYDEDE"/>
<reference evidence="3" key="1">
    <citation type="submission" date="2022-11" db="UniProtKB">
        <authorList>
            <consortium name="EnsemblMetazoa"/>
        </authorList>
    </citation>
    <scope>IDENTIFICATION</scope>
</reference>
<name>A0A914AWX3_PATMI</name>
<dbReference type="PANTHER" id="PTHR19972">
    <property type="entry name" value="CALBINDIN"/>
    <property type="match status" value="1"/>
</dbReference>
<dbReference type="GeneID" id="119737993"/>
<sequence>MDLRKRFENMKAEDFAETWNKYDADGNGFIEGSELTNFFRDFVMKNKDSSAAAMSPAMLDEMIKQHMCAYDEDEDGRIGMSELAEILNQEENFKLILKTQDCKRTRAEFEKIWKKYDNDGNGYIDSGELKKFLRDVLPEGKVTEPSLEKYADALLKMLDSNDDKRLERQEMEKFFAVKD</sequence>
<feature type="domain" description="EF-hand" evidence="2">
    <location>
        <begin position="104"/>
        <end position="139"/>
    </location>
</feature>
<dbReference type="PANTHER" id="PTHR19972:SF10">
    <property type="entry name" value="CALBINDIN-32"/>
    <property type="match status" value="1"/>
</dbReference>
<dbReference type="SUPFAM" id="SSF47473">
    <property type="entry name" value="EF-hand"/>
    <property type="match status" value="1"/>
</dbReference>
<dbReference type="SMART" id="SM00054">
    <property type="entry name" value="EFh"/>
    <property type="match status" value="4"/>
</dbReference>
<dbReference type="GO" id="GO:0099509">
    <property type="term" value="P:regulation of presynaptic cytosolic calcium ion concentration"/>
    <property type="evidence" value="ECO:0007669"/>
    <property type="project" value="TreeGrafter"/>
</dbReference>
<dbReference type="InterPro" id="IPR002048">
    <property type="entry name" value="EF_hand_dom"/>
</dbReference>
<dbReference type="GO" id="GO:0030425">
    <property type="term" value="C:dendrite"/>
    <property type="evidence" value="ECO:0007669"/>
    <property type="project" value="TreeGrafter"/>
</dbReference>
<evidence type="ECO:0000313" key="4">
    <source>
        <dbReference type="Proteomes" id="UP000887568"/>
    </source>
</evidence>
<dbReference type="EnsemblMetazoa" id="XM_038212692.1">
    <property type="protein sequence ID" value="XP_038068620.1"/>
    <property type="gene ID" value="LOC119737993"/>
</dbReference>